<dbReference type="InterPro" id="IPR046320">
    <property type="entry name" value="DUF4922"/>
</dbReference>
<dbReference type="AlphaFoldDB" id="A0A382AIY6"/>
<evidence type="ECO:0000313" key="2">
    <source>
        <dbReference type="EMBL" id="SVB01329.1"/>
    </source>
</evidence>
<proteinExistence type="predicted"/>
<dbReference type="EMBL" id="UINC01025551">
    <property type="protein sequence ID" value="SVB01329.1"/>
    <property type="molecule type" value="Genomic_DNA"/>
</dbReference>
<evidence type="ECO:0000259" key="1">
    <source>
        <dbReference type="Pfam" id="PF16269"/>
    </source>
</evidence>
<name>A0A382AIY6_9ZZZZ</name>
<reference evidence="2" key="1">
    <citation type="submission" date="2018-05" db="EMBL/GenBank/DDBJ databases">
        <authorList>
            <person name="Lanie J.A."/>
            <person name="Ng W.-L."/>
            <person name="Kazmierczak K.M."/>
            <person name="Andrzejewski T.M."/>
            <person name="Davidsen T.M."/>
            <person name="Wayne K.J."/>
            <person name="Tettelin H."/>
            <person name="Glass J.I."/>
            <person name="Rusch D."/>
            <person name="Podicherti R."/>
            <person name="Tsui H.-C.T."/>
            <person name="Winkler M.E."/>
        </authorList>
    </citation>
    <scope>NUCLEOTIDE SEQUENCE</scope>
</reference>
<dbReference type="Gene3D" id="3.30.428.10">
    <property type="entry name" value="HIT-like"/>
    <property type="match status" value="1"/>
</dbReference>
<protein>
    <recommendedName>
        <fullName evidence="1">DUF4922 domain-containing protein</fullName>
    </recommendedName>
</protein>
<dbReference type="Pfam" id="PF16269">
    <property type="entry name" value="DUF4922"/>
    <property type="match status" value="1"/>
</dbReference>
<dbReference type="SUPFAM" id="SSF54197">
    <property type="entry name" value="HIT-like"/>
    <property type="match status" value="1"/>
</dbReference>
<organism evidence="2">
    <name type="scientific">marine metagenome</name>
    <dbReference type="NCBI Taxonomy" id="408172"/>
    <lineage>
        <taxon>unclassified sequences</taxon>
        <taxon>metagenomes</taxon>
        <taxon>ecological metagenomes</taxon>
    </lineage>
</organism>
<feature type="domain" description="DUF4922" evidence="1">
    <location>
        <begin position="65"/>
        <end position="201"/>
    </location>
</feature>
<dbReference type="InterPro" id="IPR036265">
    <property type="entry name" value="HIT-like_sf"/>
</dbReference>
<gene>
    <name evidence="2" type="ORF">METZ01_LOCUS154183</name>
</gene>
<sequence length="358" mass="40291">MSDQNQYQHSWQILNQDLRGLEQKQGDLGGALEALYSHQFTSGFVCDDLSRVERYSVAHPADPDQIFLVQFNPRRAERFDGRGHSSPGPGQVAEHDGCFLCPANILWQQGELQLGYDVELNGRDYIAWINPYPLAPVHSVIASRDHLSQAWVVDGVGDKKLYIADLIMDLVTLARRLPGYLTFYNGIDAGASIPGHLHYHAFRRPVRHARFPIERLTEGSGAAAELVTHGYPVHFAFWRGEGMDVELRVSQWANTWIEKNDTRKMELTANIMAVADVETGAVSLYFVPRSRSNNTGQNLIRKRLIGGLEMLGELVFSTSDDKRQLDAGRVDYFSLAQMLADVCSQRDDHPLIMPSPTW</sequence>
<accession>A0A382AIY6</accession>